<organism evidence="2 3">
    <name type="scientific">Gilvimarinus gilvus</name>
    <dbReference type="NCBI Taxonomy" id="3058038"/>
    <lineage>
        <taxon>Bacteria</taxon>
        <taxon>Pseudomonadati</taxon>
        <taxon>Pseudomonadota</taxon>
        <taxon>Gammaproteobacteria</taxon>
        <taxon>Cellvibrionales</taxon>
        <taxon>Cellvibrionaceae</taxon>
        <taxon>Gilvimarinus</taxon>
    </lineage>
</organism>
<dbReference type="PANTHER" id="PTHR43267">
    <property type="entry name" value="TRNA THREONYLCARBAMOYLADENOSINE DEHYDRATASE"/>
    <property type="match status" value="1"/>
</dbReference>
<keyword evidence="2" id="KW-0808">Transferase</keyword>
<accession>A0ABU4S1C1</accession>
<protein>
    <submittedName>
        <fullName evidence="2">ThiF family adenylyltransferase</fullName>
    </submittedName>
</protein>
<proteinExistence type="predicted"/>
<gene>
    <name evidence="2" type="ORF">SCD92_12980</name>
</gene>
<evidence type="ECO:0000313" key="2">
    <source>
        <dbReference type="EMBL" id="MDX6850281.1"/>
    </source>
</evidence>
<dbReference type="Gene3D" id="3.40.50.720">
    <property type="entry name" value="NAD(P)-binding Rossmann-like Domain"/>
    <property type="match status" value="1"/>
</dbReference>
<dbReference type="InterPro" id="IPR000594">
    <property type="entry name" value="ThiF_NAD_FAD-bd"/>
</dbReference>
<dbReference type="Proteomes" id="UP001273505">
    <property type="component" value="Unassembled WGS sequence"/>
</dbReference>
<dbReference type="Pfam" id="PF00899">
    <property type="entry name" value="ThiF"/>
    <property type="match status" value="1"/>
</dbReference>
<keyword evidence="3" id="KW-1185">Reference proteome</keyword>
<reference evidence="2 3" key="1">
    <citation type="submission" date="2023-11" db="EMBL/GenBank/DDBJ databases">
        <title>Gilvimarinus fulvus sp. nov., isolated from the surface of Kelp.</title>
        <authorList>
            <person name="Sun Y.Y."/>
            <person name="Gong Y."/>
            <person name="Du Z.J."/>
        </authorList>
    </citation>
    <scope>NUCLEOTIDE SEQUENCE [LARGE SCALE GENOMIC DNA]</scope>
    <source>
        <strain evidence="2 3">SDUM040013</strain>
    </source>
</reference>
<sequence length="536" mass="59207">MYFIGYTLIAGLNIDIELCLKKDLSGYPVARIPSWDRNTEIRAKLSTRGISPKGGICYIDISQAWWDCASALNMVAASINDIITLLEENSGKSPPTELIARDFSGYWTTKSNTLCLASPPQNRAIFTERQNPTSEGDNILWLAEEEQCSDWLAPLTAKHSWIAVQLAAPPVKFINATPPDSLAELFEWLSYNDPGGVRRLCEAVWPQIKTKSPPRSGQILLFWRNDSGWAGCGVSFIWPKPLKDAIKTKRFKAIALISKKTPSSIRRFSVENVEPRRILTRNTPETPAPLADRPVVLIGAGTLGGYLAQILCSLGAGNGKRGSLLIIDSDTLKAENIARHILGLKFVGMNKAHALAQHLKQQYPFLAIDFKPDILEDCFTAVSKSRIVIDSTGDQTTSINLAKYYTENVKPTQIIQHAWIYGHGAAGCSLILDRSKSTPCYRCLWQLQGDKFKSRYPLETSNHSAPLVVQGCHGSFHPYGAGVSMRSAHLAAAHLLDTLAGHSKHTLRFDVIDLEHCQNRPDATPEKHADCPLCSH</sequence>
<dbReference type="InterPro" id="IPR035985">
    <property type="entry name" value="Ubiquitin-activating_enz"/>
</dbReference>
<feature type="domain" description="THIF-type NAD/FAD binding fold" evidence="1">
    <location>
        <begin position="293"/>
        <end position="532"/>
    </location>
</feature>
<name>A0ABU4S1C1_9GAMM</name>
<dbReference type="InterPro" id="IPR045886">
    <property type="entry name" value="ThiF/MoeB/HesA"/>
</dbReference>
<dbReference type="EMBL" id="JAXAFO010000022">
    <property type="protein sequence ID" value="MDX6850281.1"/>
    <property type="molecule type" value="Genomic_DNA"/>
</dbReference>
<evidence type="ECO:0000259" key="1">
    <source>
        <dbReference type="Pfam" id="PF00899"/>
    </source>
</evidence>
<comment type="caution">
    <text evidence="2">The sequence shown here is derived from an EMBL/GenBank/DDBJ whole genome shotgun (WGS) entry which is preliminary data.</text>
</comment>
<dbReference type="RefSeq" id="WP_302724304.1">
    <property type="nucleotide sequence ID" value="NZ_JAULRU010000783.1"/>
</dbReference>
<dbReference type="PANTHER" id="PTHR43267:SF1">
    <property type="entry name" value="TRNA THREONYLCARBAMOYLADENOSINE DEHYDRATASE"/>
    <property type="match status" value="1"/>
</dbReference>
<evidence type="ECO:0000313" key="3">
    <source>
        <dbReference type="Proteomes" id="UP001273505"/>
    </source>
</evidence>
<keyword evidence="2" id="KW-0548">Nucleotidyltransferase</keyword>
<dbReference type="GO" id="GO:0016779">
    <property type="term" value="F:nucleotidyltransferase activity"/>
    <property type="evidence" value="ECO:0007669"/>
    <property type="project" value="UniProtKB-KW"/>
</dbReference>
<dbReference type="SUPFAM" id="SSF69572">
    <property type="entry name" value="Activating enzymes of the ubiquitin-like proteins"/>
    <property type="match status" value="1"/>
</dbReference>